<dbReference type="InterPro" id="IPR007759">
    <property type="entry name" value="Asxl_HARE-HTH"/>
</dbReference>
<name>A0A1M4XWN2_9BACL</name>
<evidence type="ECO:0000256" key="1">
    <source>
        <dbReference type="ARBA" id="ARBA00009828"/>
    </source>
</evidence>
<organism evidence="9 10">
    <name type="scientific">Seinonella peptonophila</name>
    <dbReference type="NCBI Taxonomy" id="112248"/>
    <lineage>
        <taxon>Bacteria</taxon>
        <taxon>Bacillati</taxon>
        <taxon>Bacillota</taxon>
        <taxon>Bacilli</taxon>
        <taxon>Bacillales</taxon>
        <taxon>Thermoactinomycetaceae</taxon>
        <taxon>Seinonella</taxon>
    </lineage>
</organism>
<feature type="compositionally biased region" description="Acidic residues" evidence="7">
    <location>
        <begin position="116"/>
        <end position="141"/>
    </location>
</feature>
<feature type="domain" description="HTH HARE-type" evidence="8">
    <location>
        <begin position="30"/>
        <end position="97"/>
    </location>
</feature>
<dbReference type="EMBL" id="FQVL01000005">
    <property type="protein sequence ID" value="SHE97838.1"/>
    <property type="molecule type" value="Genomic_DNA"/>
</dbReference>
<dbReference type="AlphaFoldDB" id="A0A1M4XWN2"/>
<evidence type="ECO:0000256" key="6">
    <source>
        <dbReference type="ARBA" id="ARBA00031937"/>
    </source>
</evidence>
<keyword evidence="4" id="KW-0548">Nucleotidyltransferase</keyword>
<evidence type="ECO:0000313" key="9">
    <source>
        <dbReference type="EMBL" id="SHE97838.1"/>
    </source>
</evidence>
<accession>A0A1M4XWN2</accession>
<feature type="region of interest" description="Disordered" evidence="7">
    <location>
        <begin position="111"/>
        <end position="141"/>
    </location>
</feature>
<dbReference type="GO" id="GO:0006355">
    <property type="term" value="P:regulation of DNA-templated transcription"/>
    <property type="evidence" value="ECO:0007669"/>
    <property type="project" value="InterPro"/>
</dbReference>
<evidence type="ECO:0000256" key="3">
    <source>
        <dbReference type="ARBA" id="ARBA00022679"/>
    </source>
</evidence>
<keyword evidence="5" id="KW-0804">Transcription</keyword>
<dbReference type="Proteomes" id="UP000184476">
    <property type="component" value="Unassembled WGS sequence"/>
</dbReference>
<protein>
    <recommendedName>
        <fullName evidence="6">RNAP delta factor</fullName>
    </recommendedName>
</protein>
<keyword evidence="3" id="KW-0808">Transferase</keyword>
<keyword evidence="10" id="KW-1185">Reference proteome</keyword>
<dbReference type="GO" id="GO:0016779">
    <property type="term" value="F:nucleotidyltransferase activity"/>
    <property type="evidence" value="ECO:0007669"/>
    <property type="project" value="UniProtKB-KW"/>
</dbReference>
<evidence type="ECO:0000256" key="7">
    <source>
        <dbReference type="SAM" id="MobiDB-lite"/>
    </source>
</evidence>
<dbReference type="PROSITE" id="PS51913">
    <property type="entry name" value="HTH_HARE"/>
    <property type="match status" value="1"/>
</dbReference>
<dbReference type="Gene3D" id="1.10.10.1250">
    <property type="entry name" value="RNA polymerase, subunit delta, N-terminal domain"/>
    <property type="match status" value="1"/>
</dbReference>
<comment type="similarity">
    <text evidence="1">Belongs to the RpoE family.</text>
</comment>
<dbReference type="Pfam" id="PF05066">
    <property type="entry name" value="HARE-HTH"/>
    <property type="match status" value="1"/>
</dbReference>
<sequence>MLHAKKEPLLHRKGVTSMSDNMTAEKQRETAMVDLTYQLLHEKGEPMTYQDIMQSVAAIKNFRKEDVARYIAQLYTEVNIDGRFVCVGRGLWGLKHWYPLDQTTDSAVAASMKDDYLDDEELEDEETEGDELEIDPSGEGD</sequence>
<evidence type="ECO:0000256" key="2">
    <source>
        <dbReference type="ARBA" id="ARBA00022478"/>
    </source>
</evidence>
<reference evidence="9 10" key="1">
    <citation type="submission" date="2016-11" db="EMBL/GenBank/DDBJ databases">
        <authorList>
            <person name="Jaros S."/>
            <person name="Januszkiewicz K."/>
            <person name="Wedrychowicz H."/>
        </authorList>
    </citation>
    <scope>NUCLEOTIDE SEQUENCE [LARGE SCALE GENOMIC DNA]</scope>
    <source>
        <strain evidence="9 10">DSM 44666</strain>
    </source>
</reference>
<dbReference type="GO" id="GO:0006351">
    <property type="term" value="P:DNA-templated transcription"/>
    <property type="evidence" value="ECO:0007669"/>
    <property type="project" value="InterPro"/>
</dbReference>
<dbReference type="OrthoDB" id="401223at2"/>
<dbReference type="GO" id="GO:0000428">
    <property type="term" value="C:DNA-directed RNA polymerase complex"/>
    <property type="evidence" value="ECO:0007669"/>
    <property type="project" value="UniProtKB-KW"/>
</dbReference>
<dbReference type="InterPro" id="IPR038087">
    <property type="entry name" value="RNAP_delta_N_dom_sf"/>
</dbReference>
<evidence type="ECO:0000313" key="10">
    <source>
        <dbReference type="Proteomes" id="UP000184476"/>
    </source>
</evidence>
<dbReference type="NCBIfam" id="TIGR04567">
    <property type="entry name" value="RNAP_delt_lowGC"/>
    <property type="match status" value="1"/>
</dbReference>
<dbReference type="InterPro" id="IPR029757">
    <property type="entry name" value="RpoE"/>
</dbReference>
<evidence type="ECO:0000259" key="8">
    <source>
        <dbReference type="PROSITE" id="PS51913"/>
    </source>
</evidence>
<dbReference type="STRING" id="112248.SAMN05444392_105223"/>
<proteinExistence type="inferred from homology"/>
<keyword evidence="2 9" id="KW-0240">DNA-directed RNA polymerase</keyword>
<evidence type="ECO:0000256" key="5">
    <source>
        <dbReference type="ARBA" id="ARBA00023163"/>
    </source>
</evidence>
<evidence type="ECO:0000256" key="4">
    <source>
        <dbReference type="ARBA" id="ARBA00022695"/>
    </source>
</evidence>
<gene>
    <name evidence="9" type="ORF">SAMN05444392_105223</name>
</gene>